<dbReference type="Proteomes" id="UP000664654">
    <property type="component" value="Unassembled WGS sequence"/>
</dbReference>
<dbReference type="Gene3D" id="3.40.50.1820">
    <property type="entry name" value="alpha/beta hydrolase"/>
    <property type="match status" value="1"/>
</dbReference>
<proteinExistence type="inferred from homology"/>
<gene>
    <name evidence="5" type="ORF">J0A66_03190</name>
</gene>
<dbReference type="RefSeq" id="WP_206572351.1">
    <property type="nucleotide sequence ID" value="NZ_JAFKCV010000002.1"/>
</dbReference>
<accession>A0A939DK51</accession>
<keyword evidence="3" id="KW-0472">Membrane</keyword>
<name>A0A939DK51_9ALTE</name>
<evidence type="ECO:0000313" key="5">
    <source>
        <dbReference type="EMBL" id="MBN7824224.1"/>
    </source>
</evidence>
<dbReference type="PANTHER" id="PTHR22946">
    <property type="entry name" value="DIENELACTONE HYDROLASE DOMAIN-CONTAINING PROTEIN-RELATED"/>
    <property type="match status" value="1"/>
</dbReference>
<sequence length="304" mass="34595">MTHLLKWGIAMLAALILGAAAFWYSFFTLHPYELTEQQKAEAYEYAQPSELQMQLQPLTDTAWEFTYRSFDDALVNGQIHYPRPPAELNGPVPLLIGLHAMGRSQIRWWQDSFKDNPTVTQSHRISRMALDSGYAVIAIDAREHGKRKNPDRLLPDIMWDMHLWGDKENYEQMIHNTVRDHRVLLDWLEQQPALDASQFHVAGYSMGGQGALLLAALDARINRVLSIVPPHTDSKLALVSPLTWLDGLSDNEVLLVTANDDEHASESDNLALFNALPTKRKRHISLDGGHILPPDYVEKLKDWF</sequence>
<dbReference type="GO" id="GO:0052689">
    <property type="term" value="F:carboxylic ester hydrolase activity"/>
    <property type="evidence" value="ECO:0007669"/>
    <property type="project" value="UniProtKB-ARBA"/>
</dbReference>
<evidence type="ECO:0000259" key="4">
    <source>
        <dbReference type="Pfam" id="PF00561"/>
    </source>
</evidence>
<dbReference type="EMBL" id="JAFKCV010000002">
    <property type="protein sequence ID" value="MBN7824224.1"/>
    <property type="molecule type" value="Genomic_DNA"/>
</dbReference>
<keyword evidence="6" id="KW-1185">Reference proteome</keyword>
<dbReference type="AlphaFoldDB" id="A0A939DK51"/>
<feature type="domain" description="AB hydrolase-1" evidence="4">
    <location>
        <begin position="130"/>
        <end position="244"/>
    </location>
</feature>
<dbReference type="InterPro" id="IPR050261">
    <property type="entry name" value="FrsA_esterase"/>
</dbReference>
<keyword evidence="1 5" id="KW-0378">Hydrolase</keyword>
<evidence type="ECO:0000256" key="2">
    <source>
        <dbReference type="ARBA" id="ARBA00038115"/>
    </source>
</evidence>
<keyword evidence="3" id="KW-0812">Transmembrane</keyword>
<reference evidence="5" key="1">
    <citation type="submission" date="2021-03" db="EMBL/GenBank/DDBJ databases">
        <title>novel species isolated from a fishpond in China.</title>
        <authorList>
            <person name="Lu H."/>
            <person name="Cai Z."/>
        </authorList>
    </citation>
    <scope>NUCLEOTIDE SEQUENCE</scope>
    <source>
        <strain evidence="5">JCM 30855</strain>
    </source>
</reference>
<dbReference type="InterPro" id="IPR029058">
    <property type="entry name" value="AB_hydrolase_fold"/>
</dbReference>
<dbReference type="SUPFAM" id="SSF53474">
    <property type="entry name" value="alpha/beta-Hydrolases"/>
    <property type="match status" value="1"/>
</dbReference>
<dbReference type="Pfam" id="PF00561">
    <property type="entry name" value="Abhydrolase_1"/>
    <property type="match status" value="1"/>
</dbReference>
<protein>
    <submittedName>
        <fullName evidence="5">Alpha/beta fold hydrolase</fullName>
    </submittedName>
</protein>
<evidence type="ECO:0000256" key="3">
    <source>
        <dbReference type="SAM" id="Phobius"/>
    </source>
</evidence>
<dbReference type="PANTHER" id="PTHR22946:SF9">
    <property type="entry name" value="POLYKETIDE TRANSFERASE AF380"/>
    <property type="match status" value="1"/>
</dbReference>
<comment type="caution">
    <text evidence="5">The sequence shown here is derived from an EMBL/GenBank/DDBJ whole genome shotgun (WGS) entry which is preliminary data.</text>
</comment>
<dbReference type="InterPro" id="IPR000073">
    <property type="entry name" value="AB_hydrolase_1"/>
</dbReference>
<evidence type="ECO:0000313" key="6">
    <source>
        <dbReference type="Proteomes" id="UP000664654"/>
    </source>
</evidence>
<feature type="transmembrane region" description="Helical" evidence="3">
    <location>
        <begin position="7"/>
        <end position="27"/>
    </location>
</feature>
<evidence type="ECO:0000256" key="1">
    <source>
        <dbReference type="ARBA" id="ARBA00022801"/>
    </source>
</evidence>
<comment type="similarity">
    <text evidence="2">Belongs to the AB hydrolase superfamily. FUS2 hydrolase family.</text>
</comment>
<keyword evidence="3" id="KW-1133">Transmembrane helix</keyword>
<organism evidence="5 6">
    <name type="scientific">Bowmanella dokdonensis</name>
    <dbReference type="NCBI Taxonomy" id="751969"/>
    <lineage>
        <taxon>Bacteria</taxon>
        <taxon>Pseudomonadati</taxon>
        <taxon>Pseudomonadota</taxon>
        <taxon>Gammaproteobacteria</taxon>
        <taxon>Alteromonadales</taxon>
        <taxon>Alteromonadaceae</taxon>
        <taxon>Bowmanella</taxon>
    </lineage>
</organism>